<keyword evidence="1" id="KW-0175">Coiled coil</keyword>
<dbReference type="EMBL" id="JAGKQM010000007">
    <property type="protein sequence ID" value="KAH0918416.1"/>
    <property type="molecule type" value="Genomic_DNA"/>
</dbReference>
<sequence length="142" mass="16765">MSLNFQLEVHEMGLRSYGEERPKNQNSLCFKESVPRRQCLITNATSSDFCGLSYQLAQSIIHKRAYRQMKKTEEKHELEEEIGSSENKRINARRHRHYFSIEEKVRDRLRRPENSSGSSDLITVEFEINLETLRFGIEGERE</sequence>
<feature type="coiled-coil region" evidence="1">
    <location>
        <begin position="68"/>
        <end position="95"/>
    </location>
</feature>
<protein>
    <submittedName>
        <fullName evidence="2">Uncharacterized protein</fullName>
    </submittedName>
</protein>
<organism evidence="2 3">
    <name type="scientific">Brassica napus</name>
    <name type="common">Rape</name>
    <dbReference type="NCBI Taxonomy" id="3708"/>
    <lineage>
        <taxon>Eukaryota</taxon>
        <taxon>Viridiplantae</taxon>
        <taxon>Streptophyta</taxon>
        <taxon>Embryophyta</taxon>
        <taxon>Tracheophyta</taxon>
        <taxon>Spermatophyta</taxon>
        <taxon>Magnoliopsida</taxon>
        <taxon>eudicotyledons</taxon>
        <taxon>Gunneridae</taxon>
        <taxon>Pentapetalae</taxon>
        <taxon>rosids</taxon>
        <taxon>malvids</taxon>
        <taxon>Brassicales</taxon>
        <taxon>Brassicaceae</taxon>
        <taxon>Brassiceae</taxon>
        <taxon>Brassica</taxon>
    </lineage>
</organism>
<proteinExistence type="predicted"/>
<comment type="caution">
    <text evidence="2">The sequence shown here is derived from an EMBL/GenBank/DDBJ whole genome shotgun (WGS) entry which is preliminary data.</text>
</comment>
<evidence type="ECO:0000256" key="1">
    <source>
        <dbReference type="SAM" id="Coils"/>
    </source>
</evidence>
<name>A0ABQ8CMY3_BRANA</name>
<gene>
    <name evidence="2" type="ORF">HID58_026076</name>
</gene>
<keyword evidence="3" id="KW-1185">Reference proteome</keyword>
<reference evidence="2 3" key="1">
    <citation type="submission" date="2021-05" db="EMBL/GenBank/DDBJ databases">
        <title>Genome Assembly of Synthetic Allotetraploid Brassica napus Reveals Homoeologous Exchanges between Subgenomes.</title>
        <authorList>
            <person name="Davis J.T."/>
        </authorList>
    </citation>
    <scope>NUCLEOTIDE SEQUENCE [LARGE SCALE GENOMIC DNA]</scope>
    <source>
        <strain evidence="3">cv. Da-Ae</strain>
        <tissue evidence="2">Seedling</tissue>
    </source>
</reference>
<accession>A0ABQ8CMY3</accession>
<evidence type="ECO:0000313" key="2">
    <source>
        <dbReference type="EMBL" id="KAH0918416.1"/>
    </source>
</evidence>
<evidence type="ECO:0000313" key="3">
    <source>
        <dbReference type="Proteomes" id="UP000824890"/>
    </source>
</evidence>
<dbReference type="Proteomes" id="UP000824890">
    <property type="component" value="Unassembled WGS sequence"/>
</dbReference>